<evidence type="ECO:0000313" key="1">
    <source>
        <dbReference type="EMBL" id="QPC42367.1"/>
    </source>
</evidence>
<name>A0A7S8C2Z6_9HYPH</name>
<dbReference type="InterPro" id="IPR027417">
    <property type="entry name" value="P-loop_NTPase"/>
</dbReference>
<proteinExistence type="predicted"/>
<dbReference type="KEGG" id="kmn:HW532_06410"/>
<reference evidence="1 2" key="1">
    <citation type="submission" date="2020-06" db="EMBL/GenBank/DDBJ databases">
        <title>Genome sequence of 2 isolates from Red Sea Mangroves.</title>
        <authorList>
            <person name="Sefrji F."/>
            <person name="Michoud G."/>
            <person name="Merlino G."/>
            <person name="Daffonchio D."/>
        </authorList>
    </citation>
    <scope>NUCLEOTIDE SEQUENCE [LARGE SCALE GENOMIC DNA]</scope>
    <source>
        <strain evidence="1 2">R1DC25</strain>
    </source>
</reference>
<protein>
    <submittedName>
        <fullName evidence="1">Inducible mutagenesis protein A</fullName>
    </submittedName>
</protein>
<accession>A0A7S8C2Z6</accession>
<dbReference type="RefSeq" id="WP_213163601.1">
    <property type="nucleotide sequence ID" value="NZ_CP058214.1"/>
</dbReference>
<evidence type="ECO:0000313" key="2">
    <source>
        <dbReference type="Proteomes" id="UP000593594"/>
    </source>
</evidence>
<dbReference type="AlphaFoldDB" id="A0A7S8C2Z6"/>
<dbReference type="Gene3D" id="3.40.50.300">
    <property type="entry name" value="P-loop containing nucleotide triphosphate hydrolases"/>
    <property type="match status" value="1"/>
</dbReference>
<dbReference type="Proteomes" id="UP000593594">
    <property type="component" value="Chromosome"/>
</dbReference>
<sequence>MPEIRALPRALTGITVDGPASWPAGIGFGLALASQCPGAVLWCQSGHMAREYGRLYGPGLAALGLDPGRLILARARKDTDALWAMEEGLRSAGVSAVVGEVAGAGFTASRRLALACAEGGTAGLLLHLPDGAATAARARWRVAPAPAAPDPWDGRAPGRPRWHVELMRGDDARTGQWTMEWDGETHRFHLAAALADRTAEARAGRTEPEVLDLRGLRSG</sequence>
<organism evidence="1 2">
    <name type="scientific">Kaustia mangrovi</name>
    <dbReference type="NCBI Taxonomy" id="2593653"/>
    <lineage>
        <taxon>Bacteria</taxon>
        <taxon>Pseudomonadati</taxon>
        <taxon>Pseudomonadota</taxon>
        <taxon>Alphaproteobacteria</taxon>
        <taxon>Hyphomicrobiales</taxon>
        <taxon>Parvibaculaceae</taxon>
        <taxon>Kaustia</taxon>
    </lineage>
</organism>
<dbReference type="EMBL" id="CP058214">
    <property type="protein sequence ID" value="QPC42367.1"/>
    <property type="molecule type" value="Genomic_DNA"/>
</dbReference>
<gene>
    <name evidence="1" type="ORF">HW532_06410</name>
</gene>
<dbReference type="SUPFAM" id="SSF52540">
    <property type="entry name" value="P-loop containing nucleoside triphosphate hydrolases"/>
    <property type="match status" value="1"/>
</dbReference>
<keyword evidence="2" id="KW-1185">Reference proteome</keyword>